<name>A0A2T0H1T7_ACTMO</name>
<reference evidence="2 3" key="1">
    <citation type="submission" date="2018-03" db="EMBL/GenBank/DDBJ databases">
        <title>Actinopolyspora mortivallis from Sahara, screening for active biomolecules.</title>
        <authorList>
            <person name="Selama O."/>
            <person name="Wellington E.M.H."/>
            <person name="Hacene H."/>
        </authorList>
    </citation>
    <scope>NUCLEOTIDE SEQUENCE [LARGE SCALE GENOMIC DNA]</scope>
    <source>
        <strain evidence="2 3">M5A</strain>
    </source>
</reference>
<dbReference type="EMBL" id="PVSR01000001">
    <property type="protein sequence ID" value="PRW65300.1"/>
    <property type="molecule type" value="Genomic_DNA"/>
</dbReference>
<dbReference type="STRING" id="1050202.GCA_000384035_01226"/>
<evidence type="ECO:0000256" key="1">
    <source>
        <dbReference type="SAM" id="MobiDB-lite"/>
    </source>
</evidence>
<gene>
    <name evidence="2" type="ORF">CEP50_01945</name>
</gene>
<dbReference type="RefSeq" id="WP_146134717.1">
    <property type="nucleotide sequence ID" value="NZ_PVSR01000001.1"/>
</dbReference>
<proteinExistence type="predicted"/>
<dbReference type="InParanoid" id="A0A2T0H1T7"/>
<evidence type="ECO:0000313" key="3">
    <source>
        <dbReference type="Proteomes" id="UP000239352"/>
    </source>
</evidence>
<evidence type="ECO:0008006" key="4">
    <source>
        <dbReference type="Google" id="ProtNLM"/>
    </source>
</evidence>
<sequence>MSHPPPSPVPWDPFRQTGSATSPGPRGPAGGVGTPSPWGRFPGENPTPRPQESPPEDRDTCWQNPALGPHRRFDHEHLPPELDPPPRRPRRRGLYAASATLLAAALLGGYFLVPTGPVDPGNTAARLVDKINSGRFAALDEELCAANAARLRRQIEQLSAGRFQLSLGEVTAHDATATVELTGTYFLGGTSQRVDQTLGLRLENGEWKLCDLAR</sequence>
<dbReference type="AlphaFoldDB" id="A0A2T0H1T7"/>
<organism evidence="2 3">
    <name type="scientific">Actinopolyspora mortivallis</name>
    <dbReference type="NCBI Taxonomy" id="33906"/>
    <lineage>
        <taxon>Bacteria</taxon>
        <taxon>Bacillati</taxon>
        <taxon>Actinomycetota</taxon>
        <taxon>Actinomycetes</taxon>
        <taxon>Actinopolysporales</taxon>
        <taxon>Actinopolysporaceae</taxon>
        <taxon>Actinopolyspora</taxon>
    </lineage>
</organism>
<accession>A0A2T0H1T7</accession>
<protein>
    <recommendedName>
        <fullName evidence="4">DUF4878 domain-containing protein</fullName>
    </recommendedName>
</protein>
<comment type="caution">
    <text evidence="2">The sequence shown here is derived from an EMBL/GenBank/DDBJ whole genome shotgun (WGS) entry which is preliminary data.</text>
</comment>
<evidence type="ECO:0000313" key="2">
    <source>
        <dbReference type="EMBL" id="PRW65300.1"/>
    </source>
</evidence>
<dbReference type="Proteomes" id="UP000239352">
    <property type="component" value="Unassembled WGS sequence"/>
</dbReference>
<feature type="region of interest" description="Disordered" evidence="1">
    <location>
        <begin position="1"/>
        <end position="91"/>
    </location>
</feature>
<keyword evidence="3" id="KW-1185">Reference proteome</keyword>
<feature type="compositionally biased region" description="Basic and acidic residues" evidence="1">
    <location>
        <begin position="71"/>
        <end position="86"/>
    </location>
</feature>
<feature type="compositionally biased region" description="Pro residues" evidence="1">
    <location>
        <begin position="1"/>
        <end position="11"/>
    </location>
</feature>